<accession>A0A1I4D117</accession>
<feature type="transmembrane region" description="Helical" evidence="7">
    <location>
        <begin position="6"/>
        <end position="27"/>
    </location>
</feature>
<dbReference type="GO" id="GO:0004222">
    <property type="term" value="F:metalloendopeptidase activity"/>
    <property type="evidence" value="ECO:0007669"/>
    <property type="project" value="InterPro"/>
</dbReference>
<protein>
    <submittedName>
        <fullName evidence="9">Zn-dependent protease with chaperone function</fullName>
    </submittedName>
</protein>
<feature type="transmembrane region" description="Helical" evidence="7">
    <location>
        <begin position="39"/>
        <end position="69"/>
    </location>
</feature>
<keyword evidence="4 6" id="KW-0862">Zinc</keyword>
<keyword evidence="10" id="KW-1185">Reference proteome</keyword>
<evidence type="ECO:0000256" key="2">
    <source>
        <dbReference type="ARBA" id="ARBA00022723"/>
    </source>
</evidence>
<keyword evidence="5 6" id="KW-0482">Metalloprotease</keyword>
<reference evidence="10" key="1">
    <citation type="submission" date="2016-10" db="EMBL/GenBank/DDBJ databases">
        <authorList>
            <person name="Varghese N."/>
            <person name="Submissions S."/>
        </authorList>
    </citation>
    <scope>NUCLEOTIDE SEQUENCE [LARGE SCALE GENOMIC DNA]</scope>
    <source>
        <strain evidence="10">CGMCC 4.2126</strain>
    </source>
</reference>
<dbReference type="InterPro" id="IPR001915">
    <property type="entry name" value="Peptidase_M48"/>
</dbReference>
<organism evidence="9 10">
    <name type="scientific">Streptosporangium canum</name>
    <dbReference type="NCBI Taxonomy" id="324952"/>
    <lineage>
        <taxon>Bacteria</taxon>
        <taxon>Bacillati</taxon>
        <taxon>Actinomycetota</taxon>
        <taxon>Actinomycetes</taxon>
        <taxon>Streptosporangiales</taxon>
        <taxon>Streptosporangiaceae</taxon>
        <taxon>Streptosporangium</taxon>
    </lineage>
</organism>
<feature type="transmembrane region" description="Helical" evidence="7">
    <location>
        <begin position="286"/>
        <end position="313"/>
    </location>
</feature>
<evidence type="ECO:0000313" key="10">
    <source>
        <dbReference type="Proteomes" id="UP000199111"/>
    </source>
</evidence>
<dbReference type="Pfam" id="PF01435">
    <property type="entry name" value="Peptidase_M48"/>
    <property type="match status" value="1"/>
</dbReference>
<evidence type="ECO:0000259" key="8">
    <source>
        <dbReference type="Pfam" id="PF01435"/>
    </source>
</evidence>
<dbReference type="RefSeq" id="WP_093891254.1">
    <property type="nucleotide sequence ID" value="NZ_FOQY01000038.1"/>
</dbReference>
<evidence type="ECO:0000256" key="7">
    <source>
        <dbReference type="SAM" id="Phobius"/>
    </source>
</evidence>
<keyword evidence="3 6" id="KW-0378">Hydrolase</keyword>
<gene>
    <name evidence="9" type="ORF">SAMN05216275_13823</name>
</gene>
<dbReference type="InterPro" id="IPR052173">
    <property type="entry name" value="Beta-lactam_resp_regulator"/>
</dbReference>
<evidence type="ECO:0000256" key="3">
    <source>
        <dbReference type="ARBA" id="ARBA00022801"/>
    </source>
</evidence>
<dbReference type="Proteomes" id="UP000199111">
    <property type="component" value="Unassembled WGS sequence"/>
</dbReference>
<evidence type="ECO:0000256" key="4">
    <source>
        <dbReference type="ARBA" id="ARBA00022833"/>
    </source>
</evidence>
<dbReference type="GO" id="GO:0006508">
    <property type="term" value="P:proteolysis"/>
    <property type="evidence" value="ECO:0007669"/>
    <property type="project" value="UniProtKB-KW"/>
</dbReference>
<dbReference type="AlphaFoldDB" id="A0A1I4D117"/>
<evidence type="ECO:0000256" key="1">
    <source>
        <dbReference type="ARBA" id="ARBA00022670"/>
    </source>
</evidence>
<evidence type="ECO:0000313" key="9">
    <source>
        <dbReference type="EMBL" id="SFK85876.1"/>
    </source>
</evidence>
<keyword evidence="7" id="KW-0472">Membrane</keyword>
<dbReference type="EMBL" id="FOQY01000038">
    <property type="protein sequence ID" value="SFK85876.1"/>
    <property type="molecule type" value="Genomic_DNA"/>
</dbReference>
<keyword evidence="7" id="KW-0812">Transmembrane</keyword>
<keyword evidence="1 6" id="KW-0645">Protease</keyword>
<feature type="domain" description="Peptidase M48" evidence="8">
    <location>
        <begin position="132"/>
        <end position="195"/>
    </location>
</feature>
<dbReference type="Gene3D" id="3.30.2010.10">
    <property type="entry name" value="Metalloproteases ('zincins'), catalytic domain"/>
    <property type="match status" value="1"/>
</dbReference>
<proteinExistence type="inferred from homology"/>
<evidence type="ECO:0000256" key="5">
    <source>
        <dbReference type="ARBA" id="ARBA00023049"/>
    </source>
</evidence>
<keyword evidence="7" id="KW-1133">Transmembrane helix</keyword>
<comment type="cofactor">
    <cofactor evidence="6">
        <name>Zn(2+)</name>
        <dbReference type="ChEBI" id="CHEBI:29105"/>
    </cofactor>
    <text evidence="6">Binds 1 zinc ion per subunit.</text>
</comment>
<dbReference type="PANTHER" id="PTHR34978">
    <property type="entry name" value="POSSIBLE SENSOR-TRANSDUCER PROTEIN BLAR"/>
    <property type="match status" value="1"/>
</dbReference>
<dbReference type="CDD" id="cd07326">
    <property type="entry name" value="M56_BlaR1_MecR1_like"/>
    <property type="match status" value="1"/>
</dbReference>
<keyword evidence="2" id="KW-0479">Metal-binding</keyword>
<sequence length="315" mass="33385">MILWLIVAGISLTPVVFGGPVAGRLAAARWTRRCPRAALVLWQAIGLSGGLGAVGVGLVAAVAPLAALFPHGMHTLLQQLAAGHGLSGLGPAHVAALGWSIGLIVWLSVHTIRITVKTVAEQRRQRLLVDVVADHSSHHDAYVLPSGERVAYCVPGRRARIVLSQGTLDLLGPQELQAVLGHERAHARGRHDLVLLPFIALERAFPRLPVARTARGVVPVLLEMLADDQARRAHGELTLARALVRMATPAAGPAQAGTLALADKAVVHRVERLLDQRDRRSCWAPAAAYSTAGLLLSGPLTVLVAPLLCITVWPV</sequence>
<dbReference type="PANTHER" id="PTHR34978:SF3">
    <property type="entry name" value="SLR0241 PROTEIN"/>
    <property type="match status" value="1"/>
</dbReference>
<name>A0A1I4D117_9ACTN</name>
<comment type="similarity">
    <text evidence="6">Belongs to the peptidase M48 family.</text>
</comment>
<dbReference type="GO" id="GO:0046872">
    <property type="term" value="F:metal ion binding"/>
    <property type="evidence" value="ECO:0007669"/>
    <property type="project" value="UniProtKB-KW"/>
</dbReference>
<feature type="transmembrane region" description="Helical" evidence="7">
    <location>
        <begin position="89"/>
        <end position="109"/>
    </location>
</feature>
<dbReference type="GeneID" id="96304463"/>
<evidence type="ECO:0000256" key="6">
    <source>
        <dbReference type="RuleBase" id="RU003983"/>
    </source>
</evidence>